<dbReference type="PANTHER" id="PTHR10091">
    <property type="entry name" value="ALDOSE-1-EPIMERASE"/>
    <property type="match status" value="1"/>
</dbReference>
<dbReference type="Gene3D" id="2.70.98.10">
    <property type="match status" value="1"/>
</dbReference>
<reference evidence="1" key="1">
    <citation type="submission" date="2020-11" db="EMBL/GenBank/DDBJ databases">
        <title>Isolation and identification of active actinomycetes.</title>
        <authorList>
            <person name="Yu B."/>
        </authorList>
    </citation>
    <scope>NUCLEOTIDE SEQUENCE</scope>
    <source>
        <strain evidence="1">NEAU-YB345</strain>
    </source>
</reference>
<dbReference type="RefSeq" id="WP_196193174.1">
    <property type="nucleotide sequence ID" value="NZ_JADPRT010000003.1"/>
</dbReference>
<dbReference type="AlphaFoldDB" id="A0A931B0I5"/>
<proteinExistence type="predicted"/>
<dbReference type="Proteomes" id="UP000657385">
    <property type="component" value="Unassembled WGS sequence"/>
</dbReference>
<accession>A0A931B0I5</accession>
<comment type="caution">
    <text evidence="1">The sequence shown here is derived from an EMBL/GenBank/DDBJ whole genome shotgun (WGS) entry which is preliminary data.</text>
</comment>
<dbReference type="PANTHER" id="PTHR10091:SF0">
    <property type="entry name" value="GALACTOSE MUTAROTASE"/>
    <property type="match status" value="1"/>
</dbReference>
<dbReference type="SUPFAM" id="SSF74650">
    <property type="entry name" value="Galactose mutarotase-like"/>
    <property type="match status" value="1"/>
</dbReference>
<dbReference type="GO" id="GO:0006006">
    <property type="term" value="P:glucose metabolic process"/>
    <property type="evidence" value="ECO:0007669"/>
    <property type="project" value="TreeGrafter"/>
</dbReference>
<dbReference type="GO" id="GO:0033499">
    <property type="term" value="P:galactose catabolic process via UDP-galactose, Leloir pathway"/>
    <property type="evidence" value="ECO:0007669"/>
    <property type="project" value="TreeGrafter"/>
</dbReference>
<dbReference type="InterPro" id="IPR011013">
    <property type="entry name" value="Gal_mutarotase_sf_dom"/>
</dbReference>
<dbReference type="EMBL" id="JADPRT010000003">
    <property type="protein sequence ID" value="MBF9067993.1"/>
    <property type="molecule type" value="Genomic_DNA"/>
</dbReference>
<dbReference type="Pfam" id="PF01263">
    <property type="entry name" value="Aldose_epim"/>
    <property type="match status" value="1"/>
</dbReference>
<keyword evidence="2" id="KW-1185">Reference proteome</keyword>
<dbReference type="GO" id="GO:0004034">
    <property type="term" value="F:aldose 1-epimerase activity"/>
    <property type="evidence" value="ECO:0007669"/>
    <property type="project" value="TreeGrafter"/>
</dbReference>
<dbReference type="InterPro" id="IPR008183">
    <property type="entry name" value="Aldose_1/G6P_1-epimerase"/>
</dbReference>
<name>A0A931B0I5_9ACTN</name>
<dbReference type="InterPro" id="IPR037480">
    <property type="entry name" value="YihR-like"/>
</dbReference>
<dbReference type="GO" id="GO:0030246">
    <property type="term" value="F:carbohydrate binding"/>
    <property type="evidence" value="ECO:0007669"/>
    <property type="project" value="InterPro"/>
</dbReference>
<protein>
    <submittedName>
        <fullName evidence="1">Aldose 1-epimerase family protein</fullName>
    </submittedName>
</protein>
<dbReference type="InterPro" id="IPR014718">
    <property type="entry name" value="GH-type_carb-bd"/>
</dbReference>
<gene>
    <name evidence="1" type="ORF">I2501_08075</name>
</gene>
<dbReference type="CDD" id="cd09022">
    <property type="entry name" value="Aldose_epim_Ec_YihR"/>
    <property type="match status" value="1"/>
</dbReference>
<organism evidence="1 2">
    <name type="scientific">Streptacidiphilus fuscans</name>
    <dbReference type="NCBI Taxonomy" id="2789292"/>
    <lineage>
        <taxon>Bacteria</taxon>
        <taxon>Bacillati</taxon>
        <taxon>Actinomycetota</taxon>
        <taxon>Actinomycetes</taxon>
        <taxon>Kitasatosporales</taxon>
        <taxon>Streptomycetaceae</taxon>
        <taxon>Streptacidiphilus</taxon>
    </lineage>
</organism>
<evidence type="ECO:0000313" key="1">
    <source>
        <dbReference type="EMBL" id="MBF9067993.1"/>
    </source>
</evidence>
<evidence type="ECO:0000313" key="2">
    <source>
        <dbReference type="Proteomes" id="UP000657385"/>
    </source>
</evidence>
<sequence length="322" mass="34388">MADDALSQESVSPNGPQYVIEGGGYRAVVNGVGAGLRELSHDGRPLLVGYPADTQPPGGAGQLLIPWPNRVRDGRYRFDGEDRQLDLTEPSTGNASHGFTRWLPWRVLAEGSAFVRLGLRLYPMHGYPHILDLTAQYELGEGGLTVELAAHNVGDRPAPYGFGAHPYLTLGRGPGRIGESVLEVPADTWLPVDERKIPDGRESVAGTGYDFRTPRAIGDTVLDTAYTGLTRGADGLARVRLTAPETPEGGQSDGGHGVELRVGEGVDWLQLYTGDTLSAGHRRAGIAVEPMSCPPNAFATGEDLLRIEPGERVAHRFGIGAL</sequence>